<dbReference type="AlphaFoldDB" id="A0A9W6Y5L2"/>
<organism evidence="2 3">
    <name type="scientific">Phytophthora fragariaefolia</name>
    <dbReference type="NCBI Taxonomy" id="1490495"/>
    <lineage>
        <taxon>Eukaryota</taxon>
        <taxon>Sar</taxon>
        <taxon>Stramenopiles</taxon>
        <taxon>Oomycota</taxon>
        <taxon>Peronosporomycetes</taxon>
        <taxon>Peronosporales</taxon>
        <taxon>Peronosporaceae</taxon>
        <taxon>Phytophthora</taxon>
    </lineage>
</organism>
<feature type="region of interest" description="Disordered" evidence="1">
    <location>
        <begin position="26"/>
        <end position="58"/>
    </location>
</feature>
<keyword evidence="3" id="KW-1185">Reference proteome</keyword>
<dbReference type="EMBL" id="BSXT01003290">
    <property type="protein sequence ID" value="GMF53507.1"/>
    <property type="molecule type" value="Genomic_DNA"/>
</dbReference>
<protein>
    <submittedName>
        <fullName evidence="2">Unnamed protein product</fullName>
    </submittedName>
</protein>
<comment type="caution">
    <text evidence="2">The sequence shown here is derived from an EMBL/GenBank/DDBJ whole genome shotgun (WGS) entry which is preliminary data.</text>
</comment>
<dbReference type="Proteomes" id="UP001165121">
    <property type="component" value="Unassembled WGS sequence"/>
</dbReference>
<gene>
    <name evidence="2" type="ORF">Pfra01_002214300</name>
</gene>
<evidence type="ECO:0000313" key="2">
    <source>
        <dbReference type="EMBL" id="GMF53507.1"/>
    </source>
</evidence>
<reference evidence="2" key="1">
    <citation type="submission" date="2023-04" db="EMBL/GenBank/DDBJ databases">
        <title>Phytophthora fragariaefolia NBRC 109709.</title>
        <authorList>
            <person name="Ichikawa N."/>
            <person name="Sato H."/>
            <person name="Tonouchi N."/>
        </authorList>
    </citation>
    <scope>NUCLEOTIDE SEQUENCE</scope>
    <source>
        <strain evidence="2">NBRC 109709</strain>
    </source>
</reference>
<evidence type="ECO:0000313" key="3">
    <source>
        <dbReference type="Proteomes" id="UP001165121"/>
    </source>
</evidence>
<evidence type="ECO:0000256" key="1">
    <source>
        <dbReference type="SAM" id="MobiDB-lite"/>
    </source>
</evidence>
<accession>A0A9W6Y5L2</accession>
<name>A0A9W6Y5L2_9STRA</name>
<dbReference type="OrthoDB" id="128246at2759"/>
<proteinExistence type="predicted"/>
<sequence length="157" mass="17350">MSVKVGLSKKQNGTVPVVPMASAEVHAEEGDLQPSPRRGRPITIKTDLPGGKSTSVGDWKDEEFDVSDSLFANWIQDGETSHEPESDVIQVAKDSVKAVSWYDRLFTDEELDAMEQCEPEQEATVIAGSEVAKECEEYGKEIEVRLYPLDEVELGHV</sequence>